<name>Q1YG84_AURMS</name>
<reference evidence="2 3" key="1">
    <citation type="journal article" date="2008" name="Appl. Environ. Microbiol.">
        <title>Genomic insights into Mn(II) oxidation by the marine alphaproteobacterium Aurantimonas sp. strain SI85-9A1.</title>
        <authorList>
            <person name="Dick G.J."/>
            <person name="Podell S."/>
            <person name="Johnson H.A."/>
            <person name="Rivera-Espinoza Y."/>
            <person name="Bernier-Latmani R."/>
            <person name="McCarthy J.K."/>
            <person name="Torpey J.W."/>
            <person name="Clement B.G."/>
            <person name="Gaasterland T."/>
            <person name="Tebo B.M."/>
        </authorList>
    </citation>
    <scope>NUCLEOTIDE SEQUENCE [LARGE SCALE GENOMIC DNA]</scope>
    <source>
        <strain evidence="2 3">SI85-9A1</strain>
    </source>
</reference>
<dbReference type="HOGENOM" id="CLU_2058723_0_0_5"/>
<feature type="region of interest" description="Disordered" evidence="1">
    <location>
        <begin position="81"/>
        <end position="106"/>
    </location>
</feature>
<keyword evidence="3" id="KW-1185">Reference proteome</keyword>
<gene>
    <name evidence="2" type="ORF">SI859A1_02942</name>
</gene>
<sequence length="119" mass="12759">MPAPSLRPVRARGRGRMGAWRHRPGRVRPSGDCCMAMMRERLAGEQQHADDEDHGDALQHDAGAHQLLRAIAIAALHHVEQAGDEDARRHDHDGQREIGEEVGHAGPCGGSVGGCAGLI</sequence>
<organism evidence="2 3">
    <name type="scientific">Aurantimonas manganoxydans (strain ATCC BAA-1229 / DSM 21871 / SI85-9A1)</name>
    <dbReference type="NCBI Taxonomy" id="287752"/>
    <lineage>
        <taxon>Bacteria</taxon>
        <taxon>Pseudomonadati</taxon>
        <taxon>Pseudomonadota</taxon>
        <taxon>Alphaproteobacteria</taxon>
        <taxon>Hyphomicrobiales</taxon>
        <taxon>Aurantimonadaceae</taxon>
        <taxon>Aurantimonas</taxon>
    </lineage>
</organism>
<protein>
    <submittedName>
        <fullName evidence="2">Uncharacterized protein</fullName>
    </submittedName>
</protein>
<proteinExistence type="predicted"/>
<evidence type="ECO:0000313" key="2">
    <source>
        <dbReference type="EMBL" id="EAS49341.1"/>
    </source>
</evidence>
<feature type="compositionally biased region" description="Basic residues" evidence="1">
    <location>
        <begin position="9"/>
        <end position="26"/>
    </location>
</feature>
<comment type="caution">
    <text evidence="2">The sequence shown here is derived from an EMBL/GenBank/DDBJ whole genome shotgun (WGS) entry which is preliminary data.</text>
</comment>
<dbReference type="Proteomes" id="UP000000321">
    <property type="component" value="Unassembled WGS sequence"/>
</dbReference>
<dbReference type="AlphaFoldDB" id="Q1YG84"/>
<dbReference type="BioCyc" id="AURANTIMONAS:SI859A1_02942-MONOMER"/>
<evidence type="ECO:0000256" key="1">
    <source>
        <dbReference type="SAM" id="MobiDB-lite"/>
    </source>
</evidence>
<feature type="region of interest" description="Disordered" evidence="1">
    <location>
        <begin position="1"/>
        <end position="26"/>
    </location>
</feature>
<feature type="compositionally biased region" description="Basic and acidic residues" evidence="1">
    <location>
        <begin position="81"/>
        <end position="103"/>
    </location>
</feature>
<evidence type="ECO:0000313" key="3">
    <source>
        <dbReference type="Proteomes" id="UP000000321"/>
    </source>
</evidence>
<accession>Q1YG84</accession>
<dbReference type="EMBL" id="AAPJ01000005">
    <property type="protein sequence ID" value="EAS49341.1"/>
    <property type="molecule type" value="Genomic_DNA"/>
</dbReference>